<proteinExistence type="predicted"/>
<reference evidence="2" key="1">
    <citation type="submission" date="2019-11" db="EMBL/GenBank/DDBJ databases">
        <authorList>
            <person name="Jee S."/>
        </authorList>
    </citation>
    <scope>NUCLEOTIDE SEQUENCE [LARGE SCALE GENOMIC DNA]</scope>
    <source>
        <strain evidence="2">PZ1</strain>
    </source>
</reference>
<sequence length="154" mass="17818">MMNSHIIRQLKLQFFNSVGVYYNDLISNNNITSCFAFLGRYLKTELGEFSCNEALLHTEEKGNLDFLAKTSNLIIRKVNFKEEKTKQKTPVLAKKANGEFIVILKTTNKYYLVFDTKKGLIKENMPLDLVDVYEVYKKTEFTKKGGDECLDAFF</sequence>
<accession>A0AAP9IEM5</accession>
<evidence type="ECO:0000313" key="2">
    <source>
        <dbReference type="Proteomes" id="UP000464054"/>
    </source>
</evidence>
<protein>
    <submittedName>
        <fullName evidence="1">Uncharacterized protein</fullName>
    </submittedName>
</protein>
<dbReference type="RefSeq" id="WP_161546618.1">
    <property type="nucleotide sequence ID" value="NZ_CP046377.1"/>
</dbReference>
<organism evidence="1 2">
    <name type="scientific">Pectobacterium parvum</name>
    <dbReference type="NCBI Taxonomy" id="2778550"/>
    <lineage>
        <taxon>Bacteria</taxon>
        <taxon>Pseudomonadati</taxon>
        <taxon>Pseudomonadota</taxon>
        <taxon>Gammaproteobacteria</taxon>
        <taxon>Enterobacterales</taxon>
        <taxon>Pectobacteriaceae</taxon>
        <taxon>Pectobacterium</taxon>
    </lineage>
</organism>
<dbReference type="EMBL" id="CP046377">
    <property type="protein sequence ID" value="QHQ22961.1"/>
    <property type="molecule type" value="Genomic_DNA"/>
</dbReference>
<gene>
    <name evidence="1" type="ORF">GMX10_01890</name>
</gene>
<dbReference type="AlphaFoldDB" id="A0AAP9IEM5"/>
<evidence type="ECO:0000313" key="1">
    <source>
        <dbReference type="EMBL" id="QHQ22961.1"/>
    </source>
</evidence>
<dbReference type="Proteomes" id="UP000464054">
    <property type="component" value="Chromosome"/>
</dbReference>
<name>A0AAP9IEM5_9GAMM</name>